<keyword evidence="1" id="KW-1185">Reference proteome</keyword>
<organism evidence="1 2">
    <name type="scientific">Acrobeloides nanus</name>
    <dbReference type="NCBI Taxonomy" id="290746"/>
    <lineage>
        <taxon>Eukaryota</taxon>
        <taxon>Metazoa</taxon>
        <taxon>Ecdysozoa</taxon>
        <taxon>Nematoda</taxon>
        <taxon>Chromadorea</taxon>
        <taxon>Rhabditida</taxon>
        <taxon>Tylenchina</taxon>
        <taxon>Cephalobomorpha</taxon>
        <taxon>Cephaloboidea</taxon>
        <taxon>Cephalobidae</taxon>
        <taxon>Acrobeloides</taxon>
    </lineage>
</organism>
<accession>A0A914DC43</accession>
<proteinExistence type="predicted"/>
<dbReference type="WBParaSite" id="ACRNAN_scaffold23318.g16356.t1">
    <property type="protein sequence ID" value="ACRNAN_scaffold23318.g16356.t1"/>
    <property type="gene ID" value="ACRNAN_scaffold23318.g16356"/>
</dbReference>
<dbReference type="Proteomes" id="UP000887540">
    <property type="component" value="Unplaced"/>
</dbReference>
<name>A0A914DC43_9BILA</name>
<dbReference type="AlphaFoldDB" id="A0A914DC43"/>
<reference evidence="2" key="1">
    <citation type="submission" date="2022-11" db="UniProtKB">
        <authorList>
            <consortium name="WormBaseParasite"/>
        </authorList>
    </citation>
    <scope>IDENTIFICATION</scope>
</reference>
<evidence type="ECO:0000313" key="1">
    <source>
        <dbReference type="Proteomes" id="UP000887540"/>
    </source>
</evidence>
<sequence>MPIPCCGKALKVHLHLRIFGLWIKGTHLNILLTKFIQFLEIDIRLTKSRGSRGFSGLWFKQHGYHY</sequence>
<evidence type="ECO:0000313" key="2">
    <source>
        <dbReference type="WBParaSite" id="ACRNAN_scaffold23318.g16356.t1"/>
    </source>
</evidence>
<protein>
    <submittedName>
        <fullName evidence="2">Uncharacterized protein</fullName>
    </submittedName>
</protein>